<dbReference type="EMBL" id="VNKQ01000005">
    <property type="protein sequence ID" value="KAG0651129.1"/>
    <property type="molecule type" value="Genomic_DNA"/>
</dbReference>
<reference evidence="2" key="1">
    <citation type="submission" date="2019-07" db="EMBL/GenBank/DDBJ databases">
        <title>Hyphodiscus hymeniophilus genome sequencing and assembly.</title>
        <authorList>
            <person name="Kramer G."/>
            <person name="Nodwell J."/>
        </authorList>
    </citation>
    <scope>NUCLEOTIDE SEQUENCE</scope>
    <source>
        <strain evidence="2">ATCC 34498</strain>
    </source>
</reference>
<accession>A0A9P6VNV8</accession>
<gene>
    <name evidence="2" type="ORF">D0Z07_2600</name>
</gene>
<dbReference type="Gene3D" id="3.20.20.80">
    <property type="entry name" value="Glycosidases"/>
    <property type="match status" value="1"/>
</dbReference>
<dbReference type="Proteomes" id="UP000785200">
    <property type="component" value="Unassembled WGS sequence"/>
</dbReference>
<evidence type="ECO:0000313" key="3">
    <source>
        <dbReference type="Proteomes" id="UP000785200"/>
    </source>
</evidence>
<proteinExistence type="predicted"/>
<evidence type="ECO:0000313" key="2">
    <source>
        <dbReference type="EMBL" id="KAG0651129.1"/>
    </source>
</evidence>
<organism evidence="2 3">
    <name type="scientific">Hyphodiscus hymeniophilus</name>
    <dbReference type="NCBI Taxonomy" id="353542"/>
    <lineage>
        <taxon>Eukaryota</taxon>
        <taxon>Fungi</taxon>
        <taxon>Dikarya</taxon>
        <taxon>Ascomycota</taxon>
        <taxon>Pezizomycotina</taxon>
        <taxon>Leotiomycetes</taxon>
        <taxon>Helotiales</taxon>
        <taxon>Hyphodiscaceae</taxon>
        <taxon>Hyphodiscus</taxon>
    </lineage>
</organism>
<sequence length="434" mass="46280">MAFLRPFVAALVLLAQYASAQKYVFAHVVVGNTAAHTQATWENDITLAKNAGIDAFALNGGYPDSNIPIQVANAFAAAEALGSGFKLFFSFDYLGGGTPWPATGSNSVASYLNQYKSSSAYFNYAGAPFASTFEGTGNIGDWAQGGPIRSAVGNVYFVPDWTSLGPGGIGGDLNNIEGFFSWDMWPNGATNKTDDTDLAWKAATPGKTYMMGVSPWFFHSASGGTDWVWRGDDLWASRWAQTLAVNPQFVEIVTWNDFGESHYIGPLTTNSEVAAGSAIYVDNNPHDSWRDFLPYYIAQYKGSSFDISRDQMQYWYHTAPTAGGSTCGVIGNNPDQGQTELSPNAVVEDAIFFSALLMSAATVTVKVGSNPAKSYAGVAGINHWSQPFNGQTGAPVFSVVRNGATVKSNTGTAITASTTLSNGCTNYNAWVGSF</sequence>
<evidence type="ECO:0000256" key="1">
    <source>
        <dbReference type="SAM" id="SignalP"/>
    </source>
</evidence>
<protein>
    <recommendedName>
        <fullName evidence="4">Glycoside hydrolase family 71 protein</fullName>
    </recommendedName>
</protein>
<dbReference type="OrthoDB" id="1046782at2759"/>
<dbReference type="CDD" id="cd11577">
    <property type="entry name" value="GH71"/>
    <property type="match status" value="1"/>
</dbReference>
<keyword evidence="3" id="KW-1185">Reference proteome</keyword>
<keyword evidence="1" id="KW-0732">Signal</keyword>
<feature type="signal peptide" evidence="1">
    <location>
        <begin position="1"/>
        <end position="20"/>
    </location>
</feature>
<name>A0A9P6VNV8_9HELO</name>
<feature type="chain" id="PRO_5040503829" description="Glycoside hydrolase family 71 protein" evidence="1">
    <location>
        <begin position="21"/>
        <end position="434"/>
    </location>
</feature>
<evidence type="ECO:0008006" key="4">
    <source>
        <dbReference type="Google" id="ProtNLM"/>
    </source>
</evidence>
<comment type="caution">
    <text evidence="2">The sequence shown here is derived from an EMBL/GenBank/DDBJ whole genome shotgun (WGS) entry which is preliminary data.</text>
</comment>
<dbReference type="AlphaFoldDB" id="A0A9P6VNV8"/>
<dbReference type="GO" id="GO:0051118">
    <property type="term" value="F:glucan endo-1,3-alpha-glucosidase activity"/>
    <property type="evidence" value="ECO:0007669"/>
    <property type="project" value="InterPro"/>
</dbReference>
<dbReference type="Pfam" id="PF03659">
    <property type="entry name" value="Glyco_hydro_71"/>
    <property type="match status" value="1"/>
</dbReference>
<dbReference type="InterPro" id="IPR005197">
    <property type="entry name" value="Glyco_hydro_71"/>
</dbReference>